<evidence type="ECO:0000256" key="2">
    <source>
        <dbReference type="ARBA" id="ARBA00022722"/>
    </source>
</evidence>
<gene>
    <name evidence="5" type="ORF">BSYN_03880</name>
</gene>
<dbReference type="Proteomes" id="UP001496674">
    <property type="component" value="Chromosome"/>
</dbReference>
<feature type="domain" description="VRR-NUC" evidence="4">
    <location>
        <begin position="2"/>
        <end position="82"/>
    </location>
</feature>
<keyword evidence="3" id="KW-0378">Hydrolase</keyword>
<keyword evidence="6" id="KW-1185">Reference proteome</keyword>
<reference evidence="5 6" key="1">
    <citation type="submission" date="2023-04" db="EMBL/GenBank/DDBJ databases">
        <title>Draft genome sequence of acteroides sedimenti strain YN3PY1.</title>
        <authorList>
            <person name="Yoshida N."/>
        </authorList>
    </citation>
    <scope>NUCLEOTIDE SEQUENCE [LARGE SCALE GENOMIC DNA]</scope>
    <source>
        <strain evidence="5 6">YN3PY1</strain>
    </source>
</reference>
<protein>
    <recommendedName>
        <fullName evidence="4">VRR-NUC domain-containing protein</fullName>
    </recommendedName>
</protein>
<dbReference type="SMART" id="SM00990">
    <property type="entry name" value="VRR_NUC"/>
    <property type="match status" value="1"/>
</dbReference>
<evidence type="ECO:0000256" key="3">
    <source>
        <dbReference type="ARBA" id="ARBA00022801"/>
    </source>
</evidence>
<name>A0ABN6Z649_9BACE</name>
<organism evidence="5 6">
    <name type="scientific">Bacteroides sedimenti</name>
    <dbReference type="NCBI Taxonomy" id="2136147"/>
    <lineage>
        <taxon>Bacteria</taxon>
        <taxon>Pseudomonadati</taxon>
        <taxon>Bacteroidota</taxon>
        <taxon>Bacteroidia</taxon>
        <taxon>Bacteroidales</taxon>
        <taxon>Bacteroidaceae</taxon>
        <taxon>Bacteroides</taxon>
    </lineage>
</organism>
<dbReference type="InterPro" id="IPR014883">
    <property type="entry name" value="VRR_NUC"/>
</dbReference>
<dbReference type="InterPro" id="IPR011856">
    <property type="entry name" value="tRNA_endonuc-like_dom_sf"/>
</dbReference>
<proteinExistence type="predicted"/>
<sequence length="94" mass="11073">MSLEKRLEQRLRIAVKRRGGIALKFYCLSYTGMPDRIILMPGGKVYFVELKSEYKKPSPRQAFVHEQLRQLGFDVSYMNTEEQLTSFLDRIIQN</sequence>
<evidence type="ECO:0000313" key="5">
    <source>
        <dbReference type="EMBL" id="BEG98123.1"/>
    </source>
</evidence>
<keyword evidence="2" id="KW-0540">Nuclease</keyword>
<dbReference type="Gene3D" id="3.40.1350.10">
    <property type="match status" value="1"/>
</dbReference>
<dbReference type="EMBL" id="AP028055">
    <property type="protein sequence ID" value="BEG98123.1"/>
    <property type="molecule type" value="Genomic_DNA"/>
</dbReference>
<evidence type="ECO:0000259" key="4">
    <source>
        <dbReference type="SMART" id="SM00990"/>
    </source>
</evidence>
<dbReference type="RefSeq" id="WP_353332805.1">
    <property type="nucleotide sequence ID" value="NZ_AP028055.1"/>
</dbReference>
<evidence type="ECO:0000313" key="6">
    <source>
        <dbReference type="Proteomes" id="UP001496674"/>
    </source>
</evidence>
<evidence type="ECO:0000256" key="1">
    <source>
        <dbReference type="ARBA" id="ARBA00001946"/>
    </source>
</evidence>
<accession>A0ABN6Z649</accession>
<comment type="cofactor">
    <cofactor evidence="1">
        <name>Mg(2+)</name>
        <dbReference type="ChEBI" id="CHEBI:18420"/>
    </cofactor>
</comment>
<dbReference type="Pfam" id="PF08774">
    <property type="entry name" value="VRR_NUC"/>
    <property type="match status" value="1"/>
</dbReference>